<dbReference type="GO" id="GO:0046872">
    <property type="term" value="F:metal ion binding"/>
    <property type="evidence" value="ECO:0007669"/>
    <property type="project" value="UniProtKB-KW"/>
</dbReference>
<evidence type="ECO:0000256" key="6">
    <source>
        <dbReference type="ARBA" id="ARBA00023180"/>
    </source>
</evidence>
<keyword evidence="6" id="KW-0325">Glycoprotein</keyword>
<dbReference type="OrthoDB" id="103349at2759"/>
<evidence type="ECO:0000256" key="3">
    <source>
        <dbReference type="ARBA" id="ARBA00022723"/>
    </source>
</evidence>
<proteinExistence type="inferred from homology"/>
<evidence type="ECO:0000256" key="1">
    <source>
        <dbReference type="ARBA" id="ARBA00001913"/>
    </source>
</evidence>
<dbReference type="Pfam" id="PF00884">
    <property type="entry name" value="Sulfatase"/>
    <property type="match status" value="2"/>
</dbReference>
<dbReference type="PROSITE" id="PS00523">
    <property type="entry name" value="SULFATASE_1"/>
    <property type="match status" value="1"/>
</dbReference>
<keyword evidence="3" id="KW-0479">Metal-binding</keyword>
<sequence length="787" mass="88899">MTPNLDVLASRSVVLQQYYSEAICTPARTALLTGKYPMRLGMHGMPLSNAEDRGIPMSERLLPSFLKERGYKTHLVGKWHVGMSRKQFLPTRRGYDSHYGILGGSVDYYTHNHIELYGDGRKFYGTDLTFNDIPQDDEDRYIVDALTERAMEIIQNHNDSSPMFLHLAHNVPHAGNDGGLLQPPKVPLSKRNQHIAHSDRRLYAEMVTHLDLSIGRVVKALADKGMLQNTIIIFVSDNGAPTVGMFNNWGVNLPFRGKKQTPWEGGVRVPAFIWHPSLRPKVWDGLMHVTDWLPTLMGAVGGEVNVQIDGVNQWDSISQDAKPKRKEVLIAIEESDAYVYAAFRAGDYKIVVGNVTGLSNGYYGADFMTYRSSPPDYFATLKSSQVAKVFESLNMKLDYDEVLAMREASIIKQIDPVRDLTSCDPRPERGCLYNVKLDPSESHDLWSSGTKITDKLWSRLRSLWSMQLKRGPAIVDPRADPVNFGYRWLPWLNDSSPVMTLNDNNGWDDVSFHGSDQILTPNIDLLAYTGVALERYYSHCICTPSRASLLTGKFAHVIDSTAIRFCTLFPCMQGYPLTNAEDRALPLGEKILPQYLKDLGYATHLVGKWHVGQARAEHLPTFRGFDTHFGHRGGYIDYYEYTLLENWDEGDVSGFDLFRNMTAAWGVEGYITDVYNEEAKSIIKAHDVSTPLFVMVAHNAPHSANEGAYMQAPSDEINGVYLTSKCEIVNLMETHSDVAKELHTDLEREIARTIPRTILHESNLKAMPKLHNYTWDIWKTSDKEVIE</sequence>
<dbReference type="Gene3D" id="3.40.720.10">
    <property type="entry name" value="Alkaline Phosphatase, subunit A"/>
    <property type="match status" value="2"/>
</dbReference>
<dbReference type="InterPro" id="IPR000917">
    <property type="entry name" value="Sulfatase_N"/>
</dbReference>
<dbReference type="PROSITE" id="PS00149">
    <property type="entry name" value="SULFATASE_2"/>
    <property type="match status" value="2"/>
</dbReference>
<comment type="caution">
    <text evidence="8">The sequence shown here is derived from an EMBL/GenBank/DDBJ whole genome shotgun (WGS) entry which is preliminary data.</text>
</comment>
<comment type="cofactor">
    <cofactor evidence="1">
        <name>Ca(2+)</name>
        <dbReference type="ChEBI" id="CHEBI:29108"/>
    </cofactor>
</comment>
<dbReference type="PANTHER" id="PTHR10342">
    <property type="entry name" value="ARYLSULFATASE"/>
    <property type="match status" value="1"/>
</dbReference>
<name>A0A8J2QCR0_9NEOP</name>
<dbReference type="InterPro" id="IPR017850">
    <property type="entry name" value="Alkaline_phosphatase_core_sf"/>
</dbReference>
<feature type="domain" description="Sulfatase N-terminal" evidence="7">
    <location>
        <begin position="503"/>
        <end position="704"/>
    </location>
</feature>
<evidence type="ECO:0000256" key="2">
    <source>
        <dbReference type="ARBA" id="ARBA00008779"/>
    </source>
</evidence>
<evidence type="ECO:0000313" key="8">
    <source>
        <dbReference type="EMBL" id="CAG9559970.1"/>
    </source>
</evidence>
<dbReference type="CDD" id="cd16029">
    <property type="entry name" value="4-S"/>
    <property type="match status" value="1"/>
</dbReference>
<dbReference type="PANTHER" id="PTHR10342:SF264">
    <property type="entry name" value="MIP05773P-RELATED"/>
    <property type="match status" value="1"/>
</dbReference>
<dbReference type="Proteomes" id="UP000789524">
    <property type="component" value="Unassembled WGS sequence"/>
</dbReference>
<dbReference type="GO" id="GO:0008484">
    <property type="term" value="F:sulfuric ester hydrolase activity"/>
    <property type="evidence" value="ECO:0007669"/>
    <property type="project" value="InterPro"/>
</dbReference>
<evidence type="ECO:0000259" key="7">
    <source>
        <dbReference type="Pfam" id="PF00884"/>
    </source>
</evidence>
<gene>
    <name evidence="8" type="ORF">DCHRY22_LOCUS1724</name>
</gene>
<keyword evidence="4" id="KW-0378">Hydrolase</keyword>
<evidence type="ECO:0000313" key="9">
    <source>
        <dbReference type="Proteomes" id="UP000789524"/>
    </source>
</evidence>
<dbReference type="SUPFAM" id="SSF53649">
    <property type="entry name" value="Alkaline phosphatase-like"/>
    <property type="match status" value="2"/>
</dbReference>
<evidence type="ECO:0000256" key="5">
    <source>
        <dbReference type="ARBA" id="ARBA00022837"/>
    </source>
</evidence>
<keyword evidence="9" id="KW-1185">Reference proteome</keyword>
<reference evidence="8" key="1">
    <citation type="submission" date="2021-09" db="EMBL/GenBank/DDBJ databases">
        <authorList>
            <person name="Martin H S."/>
        </authorList>
    </citation>
    <scope>NUCLEOTIDE SEQUENCE</scope>
</reference>
<evidence type="ECO:0000256" key="4">
    <source>
        <dbReference type="ARBA" id="ARBA00022801"/>
    </source>
</evidence>
<dbReference type="Gene3D" id="3.30.1120.10">
    <property type="match status" value="1"/>
</dbReference>
<dbReference type="InterPro" id="IPR047115">
    <property type="entry name" value="ARSB"/>
</dbReference>
<dbReference type="EMBL" id="CAKASE010000044">
    <property type="protein sequence ID" value="CAG9559970.1"/>
    <property type="molecule type" value="Genomic_DNA"/>
</dbReference>
<accession>A0A8J2QCR0</accession>
<dbReference type="AlphaFoldDB" id="A0A8J2QCR0"/>
<comment type="similarity">
    <text evidence="2">Belongs to the sulfatase family.</text>
</comment>
<protein>
    <submittedName>
        <fullName evidence="8">(African queen) hypothetical protein</fullName>
    </submittedName>
</protein>
<feature type="domain" description="Sulfatase N-terminal" evidence="7">
    <location>
        <begin position="2"/>
        <end position="301"/>
    </location>
</feature>
<keyword evidence="5" id="KW-0106">Calcium</keyword>
<organism evidence="8 9">
    <name type="scientific">Danaus chrysippus</name>
    <name type="common">African queen</name>
    <dbReference type="NCBI Taxonomy" id="151541"/>
    <lineage>
        <taxon>Eukaryota</taxon>
        <taxon>Metazoa</taxon>
        <taxon>Ecdysozoa</taxon>
        <taxon>Arthropoda</taxon>
        <taxon>Hexapoda</taxon>
        <taxon>Insecta</taxon>
        <taxon>Pterygota</taxon>
        <taxon>Neoptera</taxon>
        <taxon>Endopterygota</taxon>
        <taxon>Lepidoptera</taxon>
        <taxon>Glossata</taxon>
        <taxon>Ditrysia</taxon>
        <taxon>Papilionoidea</taxon>
        <taxon>Nymphalidae</taxon>
        <taxon>Danainae</taxon>
        <taxon>Danaini</taxon>
        <taxon>Danaina</taxon>
        <taxon>Danaus</taxon>
        <taxon>Anosia</taxon>
    </lineage>
</organism>
<dbReference type="InterPro" id="IPR024607">
    <property type="entry name" value="Sulfatase_CS"/>
</dbReference>